<dbReference type="Gene3D" id="1.10.287.70">
    <property type="match status" value="1"/>
</dbReference>
<dbReference type="PRINTS" id="PR01333">
    <property type="entry name" value="2POREKCHANEL"/>
</dbReference>
<sequence>MWFPTISYLSYFFDYSRSVDRGKIMVRPTVRSSLRSRDSSSTSTGPDARERIKDCCRKLVAFMCTQVGVGGLVVGYSIVGAFGFIMIEKQNSIVDPDCYRYPIQRMYADILWYRTAGDQTVNIFNRTAFFVVSNNILRELQENFTAAYLKKSCNIGMTSSEQWSFPAALMFCLSIFTMIGYGNLVPRTPWGKGATVMYAVLGIPLYVLYFLNMGKILAQTFRWLYTNLHECTGQRKPGQRITVPSTACLWVIFGYVLVGSIMFAQWEGWDLLDSTYFCVTSLCKIGMGDFIPGWTLGESTESSHTKLVINFVYLLLGMGLIAMCYNLMKEDVYVKARELKEQLDHAMDAAHHQMITCCRSKKFHDDLCQRYCQR</sequence>
<feature type="transmembrane region" description="Helical" evidence="9">
    <location>
        <begin position="241"/>
        <end position="264"/>
    </location>
</feature>
<keyword evidence="2 8" id="KW-0813">Transport</keyword>
<proteinExistence type="inferred from homology"/>
<dbReference type="Proteomes" id="UP001607302">
    <property type="component" value="Unassembled WGS sequence"/>
</dbReference>
<feature type="transmembrane region" description="Helical" evidence="9">
    <location>
        <begin position="307"/>
        <end position="328"/>
    </location>
</feature>
<evidence type="ECO:0000256" key="1">
    <source>
        <dbReference type="ARBA" id="ARBA00004141"/>
    </source>
</evidence>
<dbReference type="GO" id="GO:0016020">
    <property type="term" value="C:membrane"/>
    <property type="evidence" value="ECO:0007669"/>
    <property type="project" value="UniProtKB-SubCell"/>
</dbReference>
<evidence type="ECO:0000256" key="8">
    <source>
        <dbReference type="RuleBase" id="RU003857"/>
    </source>
</evidence>
<feature type="domain" description="Potassium channel" evidence="10">
    <location>
        <begin position="153"/>
        <end position="218"/>
    </location>
</feature>
<keyword evidence="7 8" id="KW-0407">Ion channel</keyword>
<feature type="transmembrane region" description="Helical" evidence="9">
    <location>
        <begin position="59"/>
        <end position="87"/>
    </location>
</feature>
<comment type="subcellular location">
    <subcellularLocation>
        <location evidence="1">Membrane</location>
        <topology evidence="1">Multi-pass membrane protein</topology>
    </subcellularLocation>
</comment>
<evidence type="ECO:0000313" key="11">
    <source>
        <dbReference type="EMBL" id="KAL2728931.1"/>
    </source>
</evidence>
<dbReference type="PANTHER" id="PTHR11003:SF87">
    <property type="entry name" value="POTASSIUM CHANNEL DOMAIN-CONTAINING PROTEIN"/>
    <property type="match status" value="1"/>
</dbReference>
<reference evidence="11 12" key="1">
    <citation type="journal article" date="2024" name="Ann. Entomol. Soc. Am.">
        <title>Genomic analyses of the southern and eastern yellowjacket wasps (Hymenoptera: Vespidae) reveal evolutionary signatures of social life.</title>
        <authorList>
            <person name="Catto M.A."/>
            <person name="Caine P.B."/>
            <person name="Orr S.E."/>
            <person name="Hunt B.G."/>
            <person name="Goodisman M.A.D."/>
        </authorList>
    </citation>
    <scope>NUCLEOTIDE SEQUENCE [LARGE SCALE GENOMIC DNA]</scope>
    <source>
        <strain evidence="11">233</strain>
        <tissue evidence="11">Head and thorax</tissue>
    </source>
</reference>
<dbReference type="PANTHER" id="PTHR11003">
    <property type="entry name" value="POTASSIUM CHANNEL, SUBFAMILY K"/>
    <property type="match status" value="1"/>
</dbReference>
<accession>A0ABD2B869</accession>
<keyword evidence="4 9" id="KW-1133">Transmembrane helix</keyword>
<evidence type="ECO:0000256" key="2">
    <source>
        <dbReference type="ARBA" id="ARBA00022448"/>
    </source>
</evidence>
<evidence type="ECO:0000256" key="3">
    <source>
        <dbReference type="ARBA" id="ARBA00022692"/>
    </source>
</evidence>
<dbReference type="EMBL" id="JAUDFV010000132">
    <property type="protein sequence ID" value="KAL2728931.1"/>
    <property type="molecule type" value="Genomic_DNA"/>
</dbReference>
<feature type="domain" description="Potassium channel" evidence="10">
    <location>
        <begin position="251"/>
        <end position="328"/>
    </location>
</feature>
<dbReference type="Pfam" id="PF07885">
    <property type="entry name" value="Ion_trans_2"/>
    <property type="match status" value="2"/>
</dbReference>
<evidence type="ECO:0000256" key="6">
    <source>
        <dbReference type="ARBA" id="ARBA00023136"/>
    </source>
</evidence>
<evidence type="ECO:0000259" key="10">
    <source>
        <dbReference type="Pfam" id="PF07885"/>
    </source>
</evidence>
<dbReference type="GO" id="GO:0034220">
    <property type="term" value="P:monoatomic ion transmembrane transport"/>
    <property type="evidence" value="ECO:0007669"/>
    <property type="project" value="UniProtKB-KW"/>
</dbReference>
<keyword evidence="3 8" id="KW-0812">Transmembrane</keyword>
<feature type="transmembrane region" description="Helical" evidence="9">
    <location>
        <begin position="163"/>
        <end position="184"/>
    </location>
</feature>
<keyword evidence="12" id="KW-1185">Reference proteome</keyword>
<evidence type="ECO:0000256" key="4">
    <source>
        <dbReference type="ARBA" id="ARBA00022989"/>
    </source>
</evidence>
<name>A0ABD2B869_VESSQ</name>
<keyword evidence="5 8" id="KW-0406">Ion transport</keyword>
<gene>
    <name evidence="11" type="ORF">V1478_006563</name>
</gene>
<keyword evidence="6 9" id="KW-0472">Membrane</keyword>
<comment type="caution">
    <text evidence="11">The sequence shown here is derived from an EMBL/GenBank/DDBJ whole genome shotgun (WGS) entry which is preliminary data.</text>
</comment>
<evidence type="ECO:0000256" key="7">
    <source>
        <dbReference type="ARBA" id="ARBA00023303"/>
    </source>
</evidence>
<dbReference type="InterPro" id="IPR003280">
    <property type="entry name" value="2pore_dom_K_chnl"/>
</dbReference>
<evidence type="ECO:0000256" key="5">
    <source>
        <dbReference type="ARBA" id="ARBA00023065"/>
    </source>
</evidence>
<dbReference type="AlphaFoldDB" id="A0ABD2B869"/>
<comment type="similarity">
    <text evidence="8">Belongs to the two pore domain potassium channel (TC 1.A.1.8) family.</text>
</comment>
<dbReference type="SUPFAM" id="SSF81324">
    <property type="entry name" value="Voltage-gated potassium channels"/>
    <property type="match status" value="2"/>
</dbReference>
<dbReference type="InterPro" id="IPR013099">
    <property type="entry name" value="K_chnl_dom"/>
</dbReference>
<evidence type="ECO:0000313" key="12">
    <source>
        <dbReference type="Proteomes" id="UP001607302"/>
    </source>
</evidence>
<protein>
    <submittedName>
        <fullName evidence="11">TWiK family of potassium channels protein 18</fullName>
    </submittedName>
</protein>
<organism evidence="11 12">
    <name type="scientific">Vespula squamosa</name>
    <name type="common">Southern yellow jacket</name>
    <name type="synonym">Wasp</name>
    <dbReference type="NCBI Taxonomy" id="30214"/>
    <lineage>
        <taxon>Eukaryota</taxon>
        <taxon>Metazoa</taxon>
        <taxon>Ecdysozoa</taxon>
        <taxon>Arthropoda</taxon>
        <taxon>Hexapoda</taxon>
        <taxon>Insecta</taxon>
        <taxon>Pterygota</taxon>
        <taxon>Neoptera</taxon>
        <taxon>Endopterygota</taxon>
        <taxon>Hymenoptera</taxon>
        <taxon>Apocrita</taxon>
        <taxon>Aculeata</taxon>
        <taxon>Vespoidea</taxon>
        <taxon>Vespidae</taxon>
        <taxon>Vespinae</taxon>
        <taxon>Vespula</taxon>
    </lineage>
</organism>
<evidence type="ECO:0000256" key="9">
    <source>
        <dbReference type="SAM" id="Phobius"/>
    </source>
</evidence>
<feature type="transmembrane region" description="Helical" evidence="9">
    <location>
        <begin position="196"/>
        <end position="221"/>
    </location>
</feature>